<reference evidence="11 12" key="1">
    <citation type="submission" date="2023-03" db="EMBL/GenBank/DDBJ databases">
        <title>Genome insight into feeding habits of ladybird beetles.</title>
        <authorList>
            <person name="Li H.-S."/>
            <person name="Huang Y.-H."/>
            <person name="Pang H."/>
        </authorList>
    </citation>
    <scope>NUCLEOTIDE SEQUENCE [LARGE SCALE GENOMIC DNA]</scope>
    <source>
        <strain evidence="11">SYSU_2023b</strain>
        <tissue evidence="11">Whole body</tissue>
    </source>
</reference>
<dbReference type="Pfam" id="PF07679">
    <property type="entry name" value="I-set"/>
    <property type="match status" value="1"/>
</dbReference>
<gene>
    <name evidence="11" type="ORF">WA026_008555</name>
</gene>
<comment type="subcellular location">
    <subcellularLocation>
        <location evidence="1">Membrane</location>
        <topology evidence="1">Single-pass membrane protein</topology>
    </subcellularLocation>
</comment>
<proteinExistence type="predicted"/>
<evidence type="ECO:0000256" key="5">
    <source>
        <dbReference type="ARBA" id="ARBA00022889"/>
    </source>
</evidence>
<feature type="domain" description="Ig-like" evidence="10">
    <location>
        <begin position="203"/>
        <end position="296"/>
    </location>
</feature>
<dbReference type="SUPFAM" id="SSF48726">
    <property type="entry name" value="Immunoglobulin"/>
    <property type="match status" value="5"/>
</dbReference>
<keyword evidence="2" id="KW-0812">Transmembrane</keyword>
<dbReference type="SMART" id="SM00409">
    <property type="entry name" value="IG"/>
    <property type="match status" value="5"/>
</dbReference>
<dbReference type="PANTHER" id="PTHR10075">
    <property type="entry name" value="BASIGIN RELATED"/>
    <property type="match status" value="1"/>
</dbReference>
<dbReference type="InterPro" id="IPR013783">
    <property type="entry name" value="Ig-like_fold"/>
</dbReference>
<dbReference type="InterPro" id="IPR013098">
    <property type="entry name" value="Ig_I-set"/>
</dbReference>
<feature type="domain" description="Ig-like" evidence="10">
    <location>
        <begin position="395"/>
        <end position="486"/>
    </location>
</feature>
<evidence type="ECO:0000256" key="1">
    <source>
        <dbReference type="ARBA" id="ARBA00004167"/>
    </source>
</evidence>
<dbReference type="AlphaFoldDB" id="A0AAW1UH36"/>
<evidence type="ECO:0000256" key="6">
    <source>
        <dbReference type="ARBA" id="ARBA00022989"/>
    </source>
</evidence>
<organism evidence="11 12">
    <name type="scientific">Henosepilachna vigintioctopunctata</name>
    <dbReference type="NCBI Taxonomy" id="420089"/>
    <lineage>
        <taxon>Eukaryota</taxon>
        <taxon>Metazoa</taxon>
        <taxon>Ecdysozoa</taxon>
        <taxon>Arthropoda</taxon>
        <taxon>Hexapoda</taxon>
        <taxon>Insecta</taxon>
        <taxon>Pterygota</taxon>
        <taxon>Neoptera</taxon>
        <taxon>Endopterygota</taxon>
        <taxon>Coleoptera</taxon>
        <taxon>Polyphaga</taxon>
        <taxon>Cucujiformia</taxon>
        <taxon>Coccinelloidea</taxon>
        <taxon>Coccinellidae</taxon>
        <taxon>Epilachninae</taxon>
        <taxon>Epilachnini</taxon>
        <taxon>Henosepilachna</taxon>
    </lineage>
</organism>
<dbReference type="GO" id="GO:0007155">
    <property type="term" value="P:cell adhesion"/>
    <property type="evidence" value="ECO:0007669"/>
    <property type="project" value="UniProtKB-KW"/>
</dbReference>
<feature type="domain" description="Ig-like" evidence="10">
    <location>
        <begin position="2"/>
        <end position="94"/>
    </location>
</feature>
<keyword evidence="8" id="KW-1015">Disulfide bond</keyword>
<dbReference type="SMART" id="SM00408">
    <property type="entry name" value="IGc2"/>
    <property type="match status" value="5"/>
</dbReference>
<feature type="domain" description="Ig-like" evidence="10">
    <location>
        <begin position="299"/>
        <end position="392"/>
    </location>
</feature>
<dbReference type="Pfam" id="PF13927">
    <property type="entry name" value="Ig_3"/>
    <property type="match status" value="4"/>
</dbReference>
<evidence type="ECO:0000256" key="2">
    <source>
        <dbReference type="ARBA" id="ARBA00022692"/>
    </source>
</evidence>
<evidence type="ECO:0000256" key="7">
    <source>
        <dbReference type="ARBA" id="ARBA00023136"/>
    </source>
</evidence>
<dbReference type="EMBL" id="JARQZJ010000063">
    <property type="protein sequence ID" value="KAK9880044.1"/>
    <property type="molecule type" value="Genomic_DNA"/>
</dbReference>
<evidence type="ECO:0000313" key="12">
    <source>
        <dbReference type="Proteomes" id="UP001431783"/>
    </source>
</evidence>
<dbReference type="PROSITE" id="PS50835">
    <property type="entry name" value="IG_LIKE"/>
    <property type="match status" value="5"/>
</dbReference>
<keyword evidence="3" id="KW-0732">Signal</keyword>
<keyword evidence="6" id="KW-1133">Transmembrane helix</keyword>
<dbReference type="InterPro" id="IPR036179">
    <property type="entry name" value="Ig-like_dom_sf"/>
</dbReference>
<evidence type="ECO:0000256" key="3">
    <source>
        <dbReference type="ARBA" id="ARBA00022729"/>
    </source>
</evidence>
<accession>A0AAW1UH36</accession>
<keyword evidence="5" id="KW-0130">Cell adhesion</keyword>
<evidence type="ECO:0000259" key="10">
    <source>
        <dbReference type="PROSITE" id="PS50835"/>
    </source>
</evidence>
<dbReference type="Proteomes" id="UP001431783">
    <property type="component" value="Unassembled WGS sequence"/>
</dbReference>
<dbReference type="InterPro" id="IPR003599">
    <property type="entry name" value="Ig_sub"/>
</dbReference>
<dbReference type="GO" id="GO:0048812">
    <property type="term" value="P:neuron projection morphogenesis"/>
    <property type="evidence" value="ECO:0007669"/>
    <property type="project" value="UniProtKB-ARBA"/>
</dbReference>
<evidence type="ECO:0000256" key="4">
    <source>
        <dbReference type="ARBA" id="ARBA00022737"/>
    </source>
</evidence>
<dbReference type="FunFam" id="2.60.40.10:FF:000017">
    <property type="entry name" value="Down syndrome cell adhesion molecule b"/>
    <property type="match status" value="5"/>
</dbReference>
<feature type="non-terminal residue" evidence="11">
    <location>
        <position position="1"/>
    </location>
</feature>
<dbReference type="Gene3D" id="2.60.40.10">
    <property type="entry name" value="Immunoglobulins"/>
    <property type="match status" value="5"/>
</dbReference>
<feature type="domain" description="Ig-like" evidence="10">
    <location>
        <begin position="97"/>
        <end position="190"/>
    </location>
</feature>
<dbReference type="GO" id="GO:0016020">
    <property type="term" value="C:membrane"/>
    <property type="evidence" value="ECO:0007669"/>
    <property type="project" value="UniProtKB-SubCell"/>
</dbReference>
<sequence length="497" mass="54031">PPQITPFTFGDEPINSGDTVSIQCTVSKGDSPLNISWLLNEKLIHSSDGITLMKMKRFSTLNIDSVQAIHSGKYTCLVKNIAGDESFSAYLNVNVKPQIAHFDFGEETLNTGDTASIQCTVTKGDSPVEIEWLLNKEKINGIHGISTNRIGKKISSLSIESVQAFHTGEYTCVASNVAGVTNYSTYLAVNVRFLIAIAFPVPPQIHPFDFGEESANSGDMTIVTCAATKGDVPLDIFWLLDGKPAQDVQGISVVASKKRVSQLSIDDVQAHHSGTYTCIAMNKAGNASFSAELKVNVPPQIHPFDVGDESVNSGDMTMLTCMVTKGDFPLNIYWTLNDRPTTDYDGITVMTPKQRISQLSIDDIRAHHAGRYTCIAENKAGNASFSVELHVNVAPQIHPFDFGESAVDANEVVIATCVVSKGDFPMTIYWLFNEKPIEKTDGITTMNTNKRASQLTIENVKAQHIGEYSCIAENKAGSVKYSANLSVNGMTCLRRGT</sequence>
<keyword evidence="12" id="KW-1185">Reference proteome</keyword>
<keyword evidence="9" id="KW-0393">Immunoglobulin domain</keyword>
<evidence type="ECO:0000313" key="11">
    <source>
        <dbReference type="EMBL" id="KAK9880044.1"/>
    </source>
</evidence>
<keyword evidence="4" id="KW-0677">Repeat</keyword>
<name>A0AAW1UH36_9CUCU</name>
<comment type="caution">
    <text evidence="11">The sequence shown here is derived from an EMBL/GenBank/DDBJ whole genome shotgun (WGS) entry which is preliminary data.</text>
</comment>
<dbReference type="InterPro" id="IPR007110">
    <property type="entry name" value="Ig-like_dom"/>
</dbReference>
<evidence type="ECO:0000256" key="8">
    <source>
        <dbReference type="ARBA" id="ARBA00023157"/>
    </source>
</evidence>
<dbReference type="InterPro" id="IPR003598">
    <property type="entry name" value="Ig_sub2"/>
</dbReference>
<dbReference type="PANTHER" id="PTHR10075:SF101">
    <property type="entry name" value="ZWEI IG DOMAIN PROTEIN ZIG-3"/>
    <property type="match status" value="1"/>
</dbReference>
<evidence type="ECO:0000256" key="9">
    <source>
        <dbReference type="ARBA" id="ARBA00023319"/>
    </source>
</evidence>
<keyword evidence="7" id="KW-0472">Membrane</keyword>
<protein>
    <recommendedName>
        <fullName evidence="10">Ig-like domain-containing protein</fullName>
    </recommendedName>
</protein>